<feature type="compositionally biased region" description="Basic and acidic residues" evidence="1">
    <location>
        <begin position="471"/>
        <end position="484"/>
    </location>
</feature>
<dbReference type="WBParaSite" id="HNAJ_0000892101-mRNA-1">
    <property type="protein sequence ID" value="HNAJ_0000892101-mRNA-1"/>
    <property type="gene ID" value="HNAJ_0000892101"/>
</dbReference>
<evidence type="ECO:0000313" key="3">
    <source>
        <dbReference type="Proteomes" id="UP000278807"/>
    </source>
</evidence>
<feature type="region of interest" description="Disordered" evidence="1">
    <location>
        <begin position="937"/>
        <end position="1028"/>
    </location>
</feature>
<feature type="compositionally biased region" description="Low complexity" evidence="1">
    <location>
        <begin position="800"/>
        <end position="811"/>
    </location>
</feature>
<feature type="compositionally biased region" description="Pro residues" evidence="1">
    <location>
        <begin position="790"/>
        <end position="799"/>
    </location>
</feature>
<evidence type="ECO:0000313" key="4">
    <source>
        <dbReference type="WBParaSite" id="HNAJ_0000892101-mRNA-1"/>
    </source>
</evidence>
<proteinExistence type="predicted"/>
<evidence type="ECO:0000256" key="1">
    <source>
        <dbReference type="SAM" id="MobiDB-lite"/>
    </source>
</evidence>
<accession>A0A0R3TNG1</accession>
<dbReference type="EMBL" id="UZAE01012429">
    <property type="protein sequence ID" value="VDO05113.1"/>
    <property type="molecule type" value="Genomic_DNA"/>
</dbReference>
<feature type="region of interest" description="Disordered" evidence="1">
    <location>
        <begin position="727"/>
        <end position="772"/>
    </location>
</feature>
<dbReference type="OrthoDB" id="5877502at2759"/>
<feature type="compositionally biased region" description="Low complexity" evidence="1">
    <location>
        <begin position="975"/>
        <end position="989"/>
    </location>
</feature>
<feature type="compositionally biased region" description="Basic and acidic residues" evidence="1">
    <location>
        <begin position="937"/>
        <end position="954"/>
    </location>
</feature>
<dbReference type="STRING" id="102285.A0A0R3TNG1"/>
<feature type="compositionally biased region" description="Polar residues" evidence="1">
    <location>
        <begin position="812"/>
        <end position="835"/>
    </location>
</feature>
<dbReference type="AlphaFoldDB" id="A0A0R3TNG1"/>
<gene>
    <name evidence="2" type="ORF">HNAJ_LOCUS8917</name>
</gene>
<feature type="compositionally biased region" description="Basic and acidic residues" evidence="1">
    <location>
        <begin position="677"/>
        <end position="688"/>
    </location>
</feature>
<reference evidence="4" key="1">
    <citation type="submission" date="2017-02" db="UniProtKB">
        <authorList>
            <consortium name="WormBaseParasite"/>
        </authorList>
    </citation>
    <scope>IDENTIFICATION</scope>
</reference>
<sequence length="1134" mass="124588">MSLNKNISPQSLNQSASAGLPVPLAAQTSLSSLNSSFVPHQPTLLPVASNSVNIPMHHCSSISSLQSAPIAVPSQPINPPENGRSLSYPSTAAYYKEYYVKVMNYLKSRIDAVESSNSSKPNQFQTAPPNGIPSGLPQDNDPWSHAEAVMKGYFHQRGSREFDWASWNNYLSWISRLHPTWYECFCECSRNLGIDWNVMYKKFLESKSLTGDHTPAFDLSKPPPTTTSDPQQAPPPPIKNPFPLMSIPPPTDARVWCEDCDLYLPDQRAFDIHLRAVVHIQNALTKTITQNVSAVLDIPPPQITQTKNPLLPLEPLSLPQNKSFVDISRPNPKVRLRLQHLLDICIQPLIGLNYVIEFQRRNLLDCIYVCDLCNKRAFLPSAVIQHVCSRKHRMTYLKYHYPPLFHLIKLDKSCALVKKRRLASYAQQIESSEGRKRLSIMMEKENSSFKTREGPPRTNLRKLKHSLTAVQEKDKEKDGSEKPSDPLLTSGLGAPESKVKIPEKDEETKPLAIPSSPAVDSKITDKILSDRFENEDIEEGEMLDCSSTSSYVDAVDDDGSQEDENSYLPPYSKQNDQLETGTRCGRGVIFSPSQSSDEDEEESSHELPSFFTSGLESQPGDATSSIQVYLPDFEVGFVSERPQLPAISVEEKESKCDEVSSEFIDEITNEGLLNVQREDSIKSRESSSETKFPPTDSQLAESFQHEVQWALKCVEKAQRKTNHLQFHFTSQPKSTTSSPLLPNPPKLATATTTQNDVSSINPPASTNGESASDIVTRAVRVLLGEFKPPLLSPPKPAPTQPTSTTAAKTPSRTLLQQPPFISTLPTMMTISSKGEGTSEPAKDGSESSPPKLPKVDKLDGVKSLLATPIDALNALLSSGSSTSNQPQGDNQQKQPQQSPILYTTQTSTSTTTTPAPTEIFDGYSFFNRQVEVEQKAKTQEQDVVEKQQEKRQEGDSTSIANKAKKPPLLSHRPRAGTGTTTSATPTRSRLAAFADMYGLNERPFPQPPSTPQQAVPQQQNYSTTQSVLPPQLRSAPTISINPTAAIQQAAAIQASQNAWLAAATASLWQQQQQQPQVPLLSTPGTPLAAANPSLGLNPVAAAAFGGGTLQPNTFMVPPNYFGSGPILRPHQWGP</sequence>
<dbReference type="Proteomes" id="UP000278807">
    <property type="component" value="Unassembled WGS sequence"/>
</dbReference>
<feature type="compositionally biased region" description="Basic and acidic residues" evidence="1">
    <location>
        <begin position="522"/>
        <end position="534"/>
    </location>
</feature>
<feature type="region of interest" description="Disordered" evidence="1">
    <location>
        <begin position="444"/>
        <end position="623"/>
    </location>
</feature>
<name>A0A0R3TNG1_RODNA</name>
<feature type="region of interest" description="Disordered" evidence="1">
    <location>
        <begin position="876"/>
        <end position="898"/>
    </location>
</feature>
<evidence type="ECO:0000313" key="2">
    <source>
        <dbReference type="EMBL" id="VDO05113.1"/>
    </source>
</evidence>
<protein>
    <submittedName>
        <fullName evidence="4">C2H2-type domain-containing protein</fullName>
    </submittedName>
</protein>
<feature type="compositionally biased region" description="Acidic residues" evidence="1">
    <location>
        <begin position="554"/>
        <end position="565"/>
    </location>
</feature>
<feature type="compositionally biased region" description="Polar residues" evidence="1">
    <location>
        <begin position="610"/>
        <end position="623"/>
    </location>
</feature>
<keyword evidence="3" id="KW-1185">Reference proteome</keyword>
<feature type="compositionally biased region" description="Basic and acidic residues" evidence="1">
    <location>
        <begin position="497"/>
        <end position="509"/>
    </location>
</feature>
<reference evidence="2 3" key="2">
    <citation type="submission" date="2018-11" db="EMBL/GenBank/DDBJ databases">
        <authorList>
            <consortium name="Pathogen Informatics"/>
        </authorList>
    </citation>
    <scope>NUCLEOTIDE SEQUENCE [LARGE SCALE GENOMIC DNA]</scope>
</reference>
<organism evidence="4">
    <name type="scientific">Rodentolepis nana</name>
    <name type="common">Dwarf tapeworm</name>
    <name type="synonym">Hymenolepis nana</name>
    <dbReference type="NCBI Taxonomy" id="102285"/>
    <lineage>
        <taxon>Eukaryota</taxon>
        <taxon>Metazoa</taxon>
        <taxon>Spiralia</taxon>
        <taxon>Lophotrochozoa</taxon>
        <taxon>Platyhelminthes</taxon>
        <taxon>Cestoda</taxon>
        <taxon>Eucestoda</taxon>
        <taxon>Cyclophyllidea</taxon>
        <taxon>Hymenolepididae</taxon>
        <taxon>Rodentolepis</taxon>
    </lineage>
</organism>
<feature type="region of interest" description="Disordered" evidence="1">
    <location>
        <begin position="214"/>
        <end position="240"/>
    </location>
</feature>
<feature type="compositionally biased region" description="Basic and acidic residues" evidence="1">
    <location>
        <begin position="444"/>
        <end position="455"/>
    </location>
</feature>
<feature type="compositionally biased region" description="Low complexity" evidence="1">
    <location>
        <begin position="729"/>
        <end position="740"/>
    </location>
</feature>
<feature type="region of interest" description="Disordered" evidence="1">
    <location>
        <begin position="786"/>
        <end position="856"/>
    </location>
</feature>
<feature type="compositionally biased region" description="Polar residues" evidence="1">
    <location>
        <begin position="116"/>
        <end position="128"/>
    </location>
</feature>
<feature type="compositionally biased region" description="Low complexity" evidence="1">
    <location>
        <begin position="885"/>
        <end position="898"/>
    </location>
</feature>
<feature type="region of interest" description="Disordered" evidence="1">
    <location>
        <begin position="116"/>
        <end position="141"/>
    </location>
</feature>
<feature type="region of interest" description="Disordered" evidence="1">
    <location>
        <begin position="677"/>
        <end position="699"/>
    </location>
</feature>
<feature type="compositionally biased region" description="Polar residues" evidence="1">
    <location>
        <begin position="749"/>
        <end position="770"/>
    </location>
</feature>
<feature type="compositionally biased region" description="Polar residues" evidence="1">
    <location>
        <begin position="1011"/>
        <end position="1028"/>
    </location>
</feature>